<name>W7A0J3_9APIC</name>
<dbReference type="Proteomes" id="UP000030640">
    <property type="component" value="Unassembled WGS sequence"/>
</dbReference>
<evidence type="ECO:0000313" key="2">
    <source>
        <dbReference type="EMBL" id="EUD65085.1"/>
    </source>
</evidence>
<keyword evidence="3" id="KW-1185">Reference proteome</keyword>
<protein>
    <recommendedName>
        <fullName evidence="1">Tryptophan/threonine-rich plasmodium antigen C-terminal domain-containing protein</fullName>
    </recommendedName>
</protein>
<reference evidence="2 3" key="1">
    <citation type="submission" date="2013-02" db="EMBL/GenBank/DDBJ databases">
        <title>The Genome Sequence of Plasmodium inui San Antonio 1.</title>
        <authorList>
            <consortium name="The Broad Institute Genome Sequencing Platform"/>
            <consortium name="The Broad Institute Genome Sequencing Center for Infectious Disease"/>
            <person name="Neafsey D."/>
            <person name="Cheeseman I."/>
            <person name="Volkman S."/>
            <person name="Adams J."/>
            <person name="Walker B."/>
            <person name="Young S.K."/>
            <person name="Zeng Q."/>
            <person name="Gargeya S."/>
            <person name="Fitzgerald M."/>
            <person name="Haas B."/>
            <person name="Abouelleil A."/>
            <person name="Alvarado L."/>
            <person name="Arachchi H.M."/>
            <person name="Berlin A.M."/>
            <person name="Chapman S.B."/>
            <person name="Dewar J."/>
            <person name="Goldberg J."/>
            <person name="Griggs A."/>
            <person name="Gujja S."/>
            <person name="Hansen M."/>
            <person name="Howarth C."/>
            <person name="Imamovic A."/>
            <person name="Larimer J."/>
            <person name="McCowan C."/>
            <person name="Murphy C."/>
            <person name="Neiman D."/>
            <person name="Pearson M."/>
            <person name="Priest M."/>
            <person name="Roberts A."/>
            <person name="Saif S."/>
            <person name="Shea T."/>
            <person name="Sisk P."/>
            <person name="Sykes S."/>
            <person name="Wortman J."/>
            <person name="Nusbaum C."/>
            <person name="Birren B."/>
        </authorList>
    </citation>
    <scope>NUCLEOTIDE SEQUENCE [LARGE SCALE GENOMIC DNA]</scope>
    <source>
        <strain evidence="2 3">San Antonio 1</strain>
    </source>
</reference>
<feature type="domain" description="Tryptophan/threonine-rich plasmodium antigen C-terminal" evidence="1">
    <location>
        <begin position="1"/>
        <end position="70"/>
    </location>
</feature>
<organism evidence="2 3">
    <name type="scientific">Plasmodium inui San Antonio 1</name>
    <dbReference type="NCBI Taxonomy" id="1237626"/>
    <lineage>
        <taxon>Eukaryota</taxon>
        <taxon>Sar</taxon>
        <taxon>Alveolata</taxon>
        <taxon>Apicomplexa</taxon>
        <taxon>Aconoidasida</taxon>
        <taxon>Haemosporida</taxon>
        <taxon>Plasmodiidae</taxon>
        <taxon>Plasmodium</taxon>
        <taxon>Plasmodium (Plasmodium)</taxon>
    </lineage>
</organism>
<evidence type="ECO:0000313" key="3">
    <source>
        <dbReference type="Proteomes" id="UP000030640"/>
    </source>
</evidence>
<sequence>MTRVELDWKDFDNSINDKKEKCLEERMPPWEEFQKQIEHKWNLYNEHLDIAYKSYILKISPTWNVSHWEE</sequence>
<evidence type="ECO:0000259" key="1">
    <source>
        <dbReference type="Pfam" id="PF12319"/>
    </source>
</evidence>
<dbReference type="RefSeq" id="XP_008818290.1">
    <property type="nucleotide sequence ID" value="XM_008820068.1"/>
</dbReference>
<dbReference type="GeneID" id="20039759"/>
<dbReference type="InterPro" id="IPR022089">
    <property type="entry name" value="Plasmodium-antigen_C"/>
</dbReference>
<gene>
    <name evidence="2" type="ORF">C922_04485</name>
</gene>
<accession>W7A0J3</accession>
<proteinExistence type="predicted"/>
<dbReference type="Pfam" id="PF12319">
    <property type="entry name" value="TryThrA_C"/>
    <property type="match status" value="1"/>
</dbReference>
<dbReference type="VEuPathDB" id="PlasmoDB:C922_04485"/>
<dbReference type="EMBL" id="KI965483">
    <property type="protein sequence ID" value="EUD65085.1"/>
    <property type="molecule type" value="Genomic_DNA"/>
</dbReference>
<dbReference type="AlphaFoldDB" id="W7A0J3"/>